<evidence type="ECO:0000256" key="2">
    <source>
        <dbReference type="ARBA" id="ARBA00022801"/>
    </source>
</evidence>
<dbReference type="GO" id="GO:0005975">
    <property type="term" value="P:carbohydrate metabolic process"/>
    <property type="evidence" value="ECO:0007669"/>
    <property type="project" value="InterPro"/>
</dbReference>
<organism evidence="6 7">
    <name type="scientific">Mycetocola tolaasinivorans</name>
    <dbReference type="NCBI Taxonomy" id="76635"/>
    <lineage>
        <taxon>Bacteria</taxon>
        <taxon>Bacillati</taxon>
        <taxon>Actinomycetota</taxon>
        <taxon>Actinomycetes</taxon>
        <taxon>Micrococcales</taxon>
        <taxon>Microbacteriaceae</taxon>
        <taxon>Mycetocola</taxon>
    </lineage>
</organism>
<dbReference type="InterPro" id="IPR049165">
    <property type="entry name" value="GH39_as"/>
</dbReference>
<dbReference type="Pfam" id="PF01229">
    <property type="entry name" value="Glyco_hydro_39"/>
    <property type="match status" value="1"/>
</dbReference>
<gene>
    <name evidence="6" type="ORF">D9V32_04670</name>
</gene>
<dbReference type="Gene3D" id="2.60.40.1500">
    <property type="entry name" value="Glycosyl hydrolase domain, family 39"/>
    <property type="match status" value="1"/>
</dbReference>
<keyword evidence="3" id="KW-0326">Glycosidase</keyword>
<evidence type="ECO:0000313" key="7">
    <source>
        <dbReference type="Proteomes" id="UP000272503"/>
    </source>
</evidence>
<dbReference type="InterPro" id="IPR017853">
    <property type="entry name" value="GH"/>
</dbReference>
<dbReference type="SUPFAM" id="SSF51011">
    <property type="entry name" value="Glycosyl hydrolase domain"/>
    <property type="match status" value="1"/>
</dbReference>
<comment type="similarity">
    <text evidence="1">Belongs to the glycosyl hydrolase 39 family.</text>
</comment>
<dbReference type="PANTHER" id="PTHR12631:SF10">
    <property type="entry name" value="BETA-XYLOSIDASE-LIKE PROTEIN-RELATED"/>
    <property type="match status" value="1"/>
</dbReference>
<dbReference type="InterPro" id="IPR000514">
    <property type="entry name" value="Glyco_hydro_39"/>
</dbReference>
<feature type="active site" description="Proton donor" evidence="4">
    <location>
        <position position="161"/>
    </location>
</feature>
<evidence type="ECO:0000256" key="3">
    <source>
        <dbReference type="ARBA" id="ARBA00023295"/>
    </source>
</evidence>
<evidence type="ECO:0000256" key="4">
    <source>
        <dbReference type="PIRSR" id="PIRSR600514-1"/>
    </source>
</evidence>
<dbReference type="OrthoDB" id="9776971at2"/>
<name>A0A3L7A950_9MICO</name>
<dbReference type="Gene3D" id="3.20.20.80">
    <property type="entry name" value="Glycosidases"/>
    <property type="match status" value="1"/>
</dbReference>
<dbReference type="PANTHER" id="PTHR12631">
    <property type="entry name" value="ALPHA-L-IDURONIDASE"/>
    <property type="match status" value="1"/>
</dbReference>
<comment type="caution">
    <text evidence="6">The sequence shown here is derived from an EMBL/GenBank/DDBJ whole genome shotgun (WGS) entry which is preliminary data.</text>
</comment>
<dbReference type="GO" id="GO:0004553">
    <property type="term" value="F:hydrolase activity, hydrolyzing O-glycosyl compounds"/>
    <property type="evidence" value="ECO:0007669"/>
    <property type="project" value="InterPro"/>
</dbReference>
<dbReference type="Proteomes" id="UP000272503">
    <property type="component" value="Unassembled WGS sequence"/>
</dbReference>
<keyword evidence="7" id="KW-1185">Reference proteome</keyword>
<dbReference type="SUPFAM" id="SSF51445">
    <property type="entry name" value="(Trans)glycosidases"/>
    <property type="match status" value="1"/>
</dbReference>
<dbReference type="AlphaFoldDB" id="A0A3L7A950"/>
<keyword evidence="2" id="KW-0378">Hydrolase</keyword>
<sequence length="529" mass="59040">MTSPLILSGNAAAPGTPLPHYWSTVVGAGRANEGLRADWQRQLAEARDSADFRYIRFHGLFHDDMFVYTEREDGTPVFNFQYVDALVDALLEIGIRPFVELGFSPRALARETETVFWWGAHGAPPTDTARWAELVDRLLRHWIRRYGLAEVRTWYFEVWNEPNLWGFFHGTRSEYFDLYRVTAETIRAIDSELRVGGPATSNFVPDTRFDGEKEDFGAQIVAGRDDLDTLDWRPVWLDAFLDYCVAHNLPVDFVSTHPYPTDWALDEHGQGEKLTRGVDATPTDLATIRRIVDESAYPQAEIHLTEWSSSSSPRDHTHDTVPAATFVVRTILHSLGTVDSLAYWAFTDVFEEGGAGDELFHGGFGMFTLPGIPKPTMHAYRLLNGLGDELIERTDGTLLSRDSTSGLLSAIVYHYPSEQPKSIPASFDSREVADANGRIGAPRTLNVRLEGLTPGARFEIETLDLEHGNAIGEWRRLGEPAAPTREELALINRGARATAMNTVSADESGILASELEVSPWAIVALRQLP</sequence>
<dbReference type="EMBL" id="RCUX01000003">
    <property type="protein sequence ID" value="RLP76926.1"/>
    <property type="molecule type" value="Genomic_DNA"/>
</dbReference>
<dbReference type="RefSeq" id="WP_121647735.1">
    <property type="nucleotide sequence ID" value="NZ_RCUX01000003.1"/>
</dbReference>
<dbReference type="PRINTS" id="PR00745">
    <property type="entry name" value="GLHYDRLASE39"/>
</dbReference>
<evidence type="ECO:0000259" key="5">
    <source>
        <dbReference type="Pfam" id="PF01229"/>
    </source>
</evidence>
<dbReference type="InterPro" id="IPR051923">
    <property type="entry name" value="Glycosyl_Hydrolase_39"/>
</dbReference>
<reference evidence="6 7" key="1">
    <citation type="submission" date="2018-10" db="EMBL/GenBank/DDBJ databases">
        <authorList>
            <person name="Li J."/>
        </authorList>
    </citation>
    <scope>NUCLEOTIDE SEQUENCE [LARGE SCALE GENOMIC DNA]</scope>
    <source>
        <strain evidence="6 7">IF 016277</strain>
    </source>
</reference>
<evidence type="ECO:0000256" key="1">
    <source>
        <dbReference type="ARBA" id="ARBA00008875"/>
    </source>
</evidence>
<feature type="domain" description="Glycosyl hydrolases family 39 N-terminal catalytic" evidence="5">
    <location>
        <begin position="11"/>
        <end position="493"/>
    </location>
</feature>
<protein>
    <submittedName>
        <fullName evidence="6">Beta-xylosidase</fullName>
    </submittedName>
</protein>
<accession>A0A3L7A950</accession>
<evidence type="ECO:0000313" key="6">
    <source>
        <dbReference type="EMBL" id="RLP76926.1"/>
    </source>
</evidence>
<dbReference type="PROSITE" id="PS01027">
    <property type="entry name" value="GLYCOSYL_HYDROL_F39"/>
    <property type="match status" value="1"/>
</dbReference>
<proteinExistence type="inferred from homology"/>
<dbReference type="InterPro" id="IPR049166">
    <property type="entry name" value="GH39_cat"/>
</dbReference>